<evidence type="ECO:0000313" key="1">
    <source>
        <dbReference type="EMBL" id="TDQ77325.1"/>
    </source>
</evidence>
<evidence type="ECO:0008006" key="3">
    <source>
        <dbReference type="Google" id="ProtNLM"/>
    </source>
</evidence>
<keyword evidence="2" id="KW-1185">Reference proteome</keyword>
<gene>
    <name evidence="1" type="ORF">CLV99_2730</name>
</gene>
<dbReference type="InterPro" id="IPR029016">
    <property type="entry name" value="GAF-like_dom_sf"/>
</dbReference>
<dbReference type="OrthoDB" id="627374at2"/>
<dbReference type="SUPFAM" id="SSF55781">
    <property type="entry name" value="GAF domain-like"/>
    <property type="match status" value="1"/>
</dbReference>
<proteinExistence type="predicted"/>
<name>A0A4R6WCL4_9SPHI</name>
<evidence type="ECO:0000313" key="2">
    <source>
        <dbReference type="Proteomes" id="UP000295292"/>
    </source>
</evidence>
<comment type="caution">
    <text evidence="1">The sequence shown here is derived from an EMBL/GenBank/DDBJ whole genome shotgun (WGS) entry which is preliminary data.</text>
</comment>
<dbReference type="Gene3D" id="3.30.450.40">
    <property type="match status" value="1"/>
</dbReference>
<dbReference type="RefSeq" id="WP_133584955.1">
    <property type="nucleotide sequence ID" value="NZ_SNYV01000014.1"/>
</dbReference>
<dbReference type="Proteomes" id="UP000295292">
    <property type="component" value="Unassembled WGS sequence"/>
</dbReference>
<organism evidence="1 2">
    <name type="scientific">Sphingobacterium yanglingense</name>
    <dbReference type="NCBI Taxonomy" id="1437280"/>
    <lineage>
        <taxon>Bacteria</taxon>
        <taxon>Pseudomonadati</taxon>
        <taxon>Bacteroidota</taxon>
        <taxon>Sphingobacteriia</taxon>
        <taxon>Sphingobacteriales</taxon>
        <taxon>Sphingobacteriaceae</taxon>
        <taxon>Sphingobacterium</taxon>
    </lineage>
</organism>
<protein>
    <recommendedName>
        <fullName evidence="3">GAF domain-containing protein</fullName>
    </recommendedName>
</protein>
<reference evidence="1 2" key="1">
    <citation type="submission" date="2019-03" db="EMBL/GenBank/DDBJ databases">
        <title>Genomic Encyclopedia of Archaeal and Bacterial Type Strains, Phase II (KMG-II): from individual species to whole genera.</title>
        <authorList>
            <person name="Goeker M."/>
        </authorList>
    </citation>
    <scope>NUCLEOTIDE SEQUENCE [LARGE SCALE GENOMIC DNA]</scope>
    <source>
        <strain evidence="1 2">DSM 28353</strain>
    </source>
</reference>
<dbReference type="EMBL" id="SNYV01000014">
    <property type="protein sequence ID" value="TDQ77325.1"/>
    <property type="molecule type" value="Genomic_DNA"/>
</dbReference>
<accession>A0A4R6WCL4</accession>
<dbReference type="AlphaFoldDB" id="A0A4R6WCL4"/>
<sequence>MIKTKNVYIDKLTAVTSDGRGLSLSNFYNCLKTLNGTDAVTDGITQMVVDRIEEMERAKGKLSLHTAPDFLEVFQLIFGWVNNLAERKTTAWGVSTPIPSVLFAGTESMYSMLEHTLQPIIDNSSGLFCKNAIVVDNIMYELVLDRLYGIPMTINPYLYEYIDEKGIKKYVQLTVDFSYVSVRPVADLPKIDFSCVNKREMLEEANIQPLLESIHLDNFVFEGFSMLKFTDATVDFVVDRIQEMIADFTQYTRTDFINSLLDKIKSVLDKEDVHCSLFPILYLNGVPILKEGVARNYLLFSDYIDGNLDNIEDHILKYLEAPFVLAYHIHPDFDTKNEYFVGKIQSLGIRSYVCFPLKHQGELVGFLELHTRGDSELSPPILTRLSPLFPVLTLLGYDLRLRFKNKLETVILQHYTALQPAVQWRFNQAAAKYLKDDDNASEILNLERITFTDVYPLYGGVDVKDSTMLRNLAFRKDNKRHLDRLINLMSYLPEERYPDMAALKSFKRKVVQVEAWLSTDNRGEYMHDITAFFQEEVPTFVLTLSWLDSELDKQIKVYAEHLGANYYQDAFETSLQTVNTVISKNIGQLNDFIQSKFPSYFEKFRTDGIEYDFYVGQSISPSIAFNPSLLRLFRRQQLISMAQISRQIGELQDNLQVAMETTQLVFVHPNAIDISFRDDERRFDVEGGYNIRYQMIKKRIDKVLIRGTKERLVQPGKIAVVVQGEAEVSILIEDLLSVAALGLIESHVEELILEELQGVSGLRALRVNVIS</sequence>